<evidence type="ECO:0000313" key="2">
    <source>
        <dbReference type="Proteomes" id="UP000078576"/>
    </source>
</evidence>
<dbReference type="EMBL" id="KN714734">
    <property type="protein sequence ID" value="KUI59646.1"/>
    <property type="molecule type" value="Genomic_DNA"/>
</dbReference>
<proteinExistence type="predicted"/>
<name>A0A194V723_CYTMA</name>
<evidence type="ECO:0000313" key="1">
    <source>
        <dbReference type="EMBL" id="KUI59646.1"/>
    </source>
</evidence>
<gene>
    <name evidence="1" type="ORF">VP1G_11029</name>
</gene>
<dbReference type="AlphaFoldDB" id="A0A194V723"/>
<accession>A0A194V723</accession>
<keyword evidence="2" id="KW-1185">Reference proteome</keyword>
<sequence length="99" mass="11045">MPPPDPIFQIPDNNTANGVQGIVIGIAHLAQLMLWPRLPLLPPHKEAYEEIDTHSDTAVGARYRLASDCAIIRPQQSHVFNLNVNQRQFVDGNSDPRQP</sequence>
<organism evidence="1 2">
    <name type="scientific">Cytospora mali</name>
    <name type="common">Apple Valsa canker fungus</name>
    <name type="synonym">Valsa mali</name>
    <dbReference type="NCBI Taxonomy" id="578113"/>
    <lineage>
        <taxon>Eukaryota</taxon>
        <taxon>Fungi</taxon>
        <taxon>Dikarya</taxon>
        <taxon>Ascomycota</taxon>
        <taxon>Pezizomycotina</taxon>
        <taxon>Sordariomycetes</taxon>
        <taxon>Sordariomycetidae</taxon>
        <taxon>Diaporthales</taxon>
        <taxon>Cytosporaceae</taxon>
        <taxon>Cytospora</taxon>
    </lineage>
</organism>
<dbReference type="Proteomes" id="UP000078576">
    <property type="component" value="Unassembled WGS sequence"/>
</dbReference>
<reference evidence="2" key="1">
    <citation type="submission" date="2014-12" db="EMBL/GenBank/DDBJ databases">
        <title>Genome Sequence of Valsa Canker Pathogens Uncovers a Specific Adaption of Colonization on Woody Bark.</title>
        <authorList>
            <person name="Yin Z."/>
            <person name="Liu H."/>
            <person name="Gao X."/>
            <person name="Li Z."/>
            <person name="Song N."/>
            <person name="Ke X."/>
            <person name="Dai Q."/>
            <person name="Wu Y."/>
            <person name="Sun Y."/>
            <person name="Xu J.-R."/>
            <person name="Kang Z.K."/>
            <person name="Wang L."/>
            <person name="Huang L."/>
        </authorList>
    </citation>
    <scope>NUCLEOTIDE SEQUENCE [LARGE SCALE GENOMIC DNA]</scope>
    <source>
        <strain evidence="2">SXYL134</strain>
    </source>
</reference>
<protein>
    <submittedName>
        <fullName evidence="1">Uncharacterized protein</fullName>
    </submittedName>
</protein>